<feature type="compositionally biased region" description="Acidic residues" evidence="16">
    <location>
        <begin position="182"/>
        <end position="197"/>
    </location>
</feature>
<keyword evidence="6" id="KW-0007">Acetylation</keyword>
<dbReference type="PROSITE" id="PS50127">
    <property type="entry name" value="UBC_2"/>
    <property type="match status" value="1"/>
</dbReference>
<proteinExistence type="inferred from homology"/>
<dbReference type="Gene3D" id="3.10.110.10">
    <property type="entry name" value="Ubiquitin Conjugating Enzyme"/>
    <property type="match status" value="1"/>
</dbReference>
<evidence type="ECO:0000256" key="14">
    <source>
        <dbReference type="PROSITE-ProRule" id="PRU10133"/>
    </source>
</evidence>
<keyword evidence="1" id="KW-0808">Transferase</keyword>
<keyword evidence="5" id="KW-0832">Ubl conjugation</keyword>
<keyword evidence="3 15" id="KW-0833">Ubl conjugation pathway</keyword>
<organism evidence="18 19">
    <name type="scientific">Anaeramoeba ignava</name>
    <name type="common">Anaerobic marine amoeba</name>
    <dbReference type="NCBI Taxonomy" id="1746090"/>
    <lineage>
        <taxon>Eukaryota</taxon>
        <taxon>Metamonada</taxon>
        <taxon>Anaeramoebidae</taxon>
        <taxon>Anaeramoeba</taxon>
    </lineage>
</organism>
<dbReference type="FunFam" id="3.10.110.10:FF:000078">
    <property type="entry name" value="ubiquitin-conjugating enzyme E2 H isoform X2"/>
    <property type="match status" value="1"/>
</dbReference>
<evidence type="ECO:0000256" key="11">
    <source>
        <dbReference type="ARBA" id="ARBA00077502"/>
    </source>
</evidence>
<evidence type="ECO:0000256" key="2">
    <source>
        <dbReference type="ARBA" id="ARBA00022741"/>
    </source>
</evidence>
<dbReference type="SMART" id="SM00212">
    <property type="entry name" value="UBCc"/>
    <property type="match status" value="1"/>
</dbReference>
<comment type="function">
    <text evidence="7">Accepts ubiquitin from the E1 complex and catalyzes its covalent attachment to other proteins. E2 ubiquitin conjugating enzyme that transfers ubiquitin to MAEA, a core component of the CTLH E3 ubiquitin-protein ligase complex. In vitro catalyzes 'Lys-11'- and 'Lys-48'-linked polyubiquitination. Capable, in vitro, to ubiquitinate histone H2A.</text>
</comment>
<comment type="caution">
    <text evidence="18">The sequence shown here is derived from an EMBL/GenBank/DDBJ whole genome shotgun (WGS) entry which is preliminary data.</text>
</comment>
<reference evidence="18" key="1">
    <citation type="submission" date="2022-10" db="EMBL/GenBank/DDBJ databases">
        <title>Novel sulphate-reducing endosymbionts in the free-living metamonad Anaeramoeba.</title>
        <authorList>
            <person name="Jerlstrom-Hultqvist J."/>
            <person name="Cepicka I."/>
            <person name="Gallot-Lavallee L."/>
            <person name="Salas-Leiva D."/>
            <person name="Curtis B.A."/>
            <person name="Zahonova K."/>
            <person name="Pipaliya S."/>
            <person name="Dacks J."/>
            <person name="Roger A.J."/>
        </authorList>
    </citation>
    <scope>NUCLEOTIDE SEQUENCE</scope>
    <source>
        <strain evidence="18">BMAN</strain>
    </source>
</reference>
<comment type="subunit">
    <text evidence="8">Interacts with MAEA and WDR26, components of the CTLH complex that contains GID4, RANBP9 and/or RANBP10, MKLN1, MAEA, RMND5A (or alternatively its paralog RMND5B), GID8, ARMC8, WDR26 and YPEL5.</text>
</comment>
<dbReference type="GO" id="GO:0005524">
    <property type="term" value="F:ATP binding"/>
    <property type="evidence" value="ECO:0007669"/>
    <property type="project" value="UniProtKB-UniRule"/>
</dbReference>
<dbReference type="CDD" id="cd23797">
    <property type="entry name" value="UBCc_UBE2H"/>
    <property type="match status" value="1"/>
</dbReference>
<evidence type="ECO:0000256" key="13">
    <source>
        <dbReference type="ARBA" id="ARBA00082119"/>
    </source>
</evidence>
<keyword evidence="19" id="KW-1185">Reference proteome</keyword>
<keyword evidence="2 15" id="KW-0547">Nucleotide-binding</keyword>
<keyword evidence="4 15" id="KW-0067">ATP-binding</keyword>
<dbReference type="PROSITE" id="PS00183">
    <property type="entry name" value="UBC_1"/>
    <property type="match status" value="1"/>
</dbReference>
<evidence type="ECO:0000256" key="4">
    <source>
        <dbReference type="ARBA" id="ARBA00022840"/>
    </source>
</evidence>
<dbReference type="InterPro" id="IPR023313">
    <property type="entry name" value="UBQ-conjugating_AS"/>
</dbReference>
<sequence>MTSESIKRKQKDVMKLISKGFQPELENENDISTFYVNLNGPKESPYEGGIWKIRVHLPEGYPYKSPSIGFMNKIYHPNIDFASGTVCLDVINQTWTPIFDLENIFDIFLPQLLLYPNPNDPLNHEAASLLKQNRIQFNKIAKEFTEKYANPKNDKESNSKKKKNDQKSDSISDISDISDLSNLDDNDNDNENDSFFD</sequence>
<dbReference type="EMBL" id="JAPDFW010000092">
    <property type="protein sequence ID" value="KAJ5070937.1"/>
    <property type="molecule type" value="Genomic_DNA"/>
</dbReference>
<dbReference type="InterPro" id="IPR000608">
    <property type="entry name" value="UBC"/>
</dbReference>
<evidence type="ECO:0000256" key="16">
    <source>
        <dbReference type="SAM" id="MobiDB-lite"/>
    </source>
</evidence>
<evidence type="ECO:0000256" key="3">
    <source>
        <dbReference type="ARBA" id="ARBA00022786"/>
    </source>
</evidence>
<accession>A0A9Q0LDL5</accession>
<feature type="compositionally biased region" description="Basic and acidic residues" evidence="16">
    <location>
        <begin position="152"/>
        <end position="170"/>
    </location>
</feature>
<evidence type="ECO:0000313" key="19">
    <source>
        <dbReference type="Proteomes" id="UP001149090"/>
    </source>
</evidence>
<dbReference type="GO" id="GO:0004842">
    <property type="term" value="F:ubiquitin-protein transferase activity"/>
    <property type="evidence" value="ECO:0007669"/>
    <property type="project" value="UniProtKB-ARBA"/>
</dbReference>
<evidence type="ECO:0000256" key="7">
    <source>
        <dbReference type="ARBA" id="ARBA00060202"/>
    </source>
</evidence>
<evidence type="ECO:0000256" key="12">
    <source>
        <dbReference type="ARBA" id="ARBA00078369"/>
    </source>
</evidence>
<dbReference type="InterPro" id="IPR016135">
    <property type="entry name" value="UBQ-conjugating_enzyme/RWD"/>
</dbReference>
<dbReference type="OrthoDB" id="269518at2759"/>
<dbReference type="SUPFAM" id="SSF54495">
    <property type="entry name" value="UBC-like"/>
    <property type="match status" value="1"/>
</dbReference>
<evidence type="ECO:0000256" key="10">
    <source>
        <dbReference type="ARBA" id="ARBA00076312"/>
    </source>
</evidence>
<dbReference type="PANTHER" id="PTHR24068">
    <property type="entry name" value="UBIQUITIN-CONJUGATING ENZYME E2"/>
    <property type="match status" value="1"/>
</dbReference>
<feature type="active site" description="Glycyl thioester intermediate" evidence="14">
    <location>
        <position position="87"/>
    </location>
</feature>
<evidence type="ECO:0000256" key="6">
    <source>
        <dbReference type="ARBA" id="ARBA00022990"/>
    </source>
</evidence>
<protein>
    <recommendedName>
        <fullName evidence="9">Ubiquitin-conjugating enzyme E2 H</fullName>
    </recommendedName>
    <alternativeName>
        <fullName evidence="12">(E3-independent) E2 ubiquitin-conjugating enzyme H</fullName>
    </alternativeName>
    <alternativeName>
        <fullName evidence="10">E2 ubiquitin-conjugating enzyme H</fullName>
    </alternativeName>
    <alternativeName>
        <fullName evidence="13">Ubiquitin carrier protein H</fullName>
    </alternativeName>
    <alternativeName>
        <fullName evidence="11">Ubiquitin-protein ligase H</fullName>
    </alternativeName>
</protein>
<dbReference type="Pfam" id="PF00179">
    <property type="entry name" value="UQ_con"/>
    <property type="match status" value="1"/>
</dbReference>
<feature type="domain" description="UBC core" evidence="17">
    <location>
        <begin position="1"/>
        <end position="150"/>
    </location>
</feature>
<evidence type="ECO:0000256" key="9">
    <source>
        <dbReference type="ARBA" id="ARBA00072436"/>
    </source>
</evidence>
<evidence type="ECO:0000256" key="15">
    <source>
        <dbReference type="RuleBase" id="RU362109"/>
    </source>
</evidence>
<dbReference type="AlphaFoldDB" id="A0A9Q0LDL5"/>
<comment type="similarity">
    <text evidence="15">Belongs to the ubiquitin-conjugating enzyme family.</text>
</comment>
<dbReference type="Proteomes" id="UP001149090">
    <property type="component" value="Unassembled WGS sequence"/>
</dbReference>
<evidence type="ECO:0000256" key="5">
    <source>
        <dbReference type="ARBA" id="ARBA00022843"/>
    </source>
</evidence>
<dbReference type="OMA" id="KFYVRFK"/>
<feature type="region of interest" description="Disordered" evidence="16">
    <location>
        <begin position="146"/>
        <end position="197"/>
    </location>
</feature>
<evidence type="ECO:0000259" key="17">
    <source>
        <dbReference type="PROSITE" id="PS50127"/>
    </source>
</evidence>
<evidence type="ECO:0000256" key="8">
    <source>
        <dbReference type="ARBA" id="ARBA00063081"/>
    </source>
</evidence>
<gene>
    <name evidence="18" type="ORF">M0811_01918</name>
</gene>
<evidence type="ECO:0000313" key="18">
    <source>
        <dbReference type="EMBL" id="KAJ5070937.1"/>
    </source>
</evidence>
<feature type="compositionally biased region" description="Low complexity" evidence="16">
    <location>
        <begin position="171"/>
        <end position="181"/>
    </location>
</feature>
<name>A0A9Q0LDL5_ANAIG</name>
<evidence type="ECO:0000256" key="1">
    <source>
        <dbReference type="ARBA" id="ARBA00022679"/>
    </source>
</evidence>